<accession>A0A1C4AC73</accession>
<dbReference type="PANTHER" id="PTHR35010:SF2">
    <property type="entry name" value="BLL4672 PROTEIN"/>
    <property type="match status" value="1"/>
</dbReference>
<reference evidence="2" key="1">
    <citation type="submission" date="2016-08" db="EMBL/GenBank/DDBJ databases">
        <authorList>
            <person name="Varghese N."/>
            <person name="Submissions Spin"/>
        </authorList>
    </citation>
    <scope>NUCLEOTIDE SEQUENCE [LARGE SCALE GENOMIC DNA]</scope>
    <source>
        <strain evidence="2">REICA_142</strain>
    </source>
</reference>
<evidence type="ECO:0000313" key="2">
    <source>
        <dbReference type="Proteomes" id="UP000198515"/>
    </source>
</evidence>
<organism evidence="1 2">
    <name type="scientific">Kosakonia oryziphila</name>
    <dbReference type="NCBI Taxonomy" id="1005667"/>
    <lineage>
        <taxon>Bacteria</taxon>
        <taxon>Pseudomonadati</taxon>
        <taxon>Pseudomonadota</taxon>
        <taxon>Gammaproteobacteria</taxon>
        <taxon>Enterobacterales</taxon>
        <taxon>Enterobacteriaceae</taxon>
        <taxon>Kosakonia</taxon>
    </lineage>
</organism>
<dbReference type="GO" id="GO:0003677">
    <property type="term" value="F:DNA binding"/>
    <property type="evidence" value="ECO:0007669"/>
    <property type="project" value="InterPro"/>
</dbReference>
<protein>
    <submittedName>
        <fullName evidence="1">Helix-turn-helix domain-containing protein</fullName>
    </submittedName>
</protein>
<dbReference type="Gene3D" id="1.10.260.40">
    <property type="entry name" value="lambda repressor-like DNA-binding domains"/>
    <property type="match status" value="1"/>
</dbReference>
<keyword evidence="2" id="KW-1185">Reference proteome</keyword>
<sequence>MENTLFAGPKTLGAFLRAQREKTAPADIGLPAQGRRRTCGLRREEVAQLSGISTTWYTWIEQGVTSSCRRKPCRILRAY</sequence>
<evidence type="ECO:0000313" key="1">
    <source>
        <dbReference type="EMBL" id="SCB92189.1"/>
    </source>
</evidence>
<dbReference type="InterPro" id="IPR010982">
    <property type="entry name" value="Lambda_DNA-bd_dom_sf"/>
</dbReference>
<name>A0A1C4AC73_9ENTR</name>
<dbReference type="Pfam" id="PF13560">
    <property type="entry name" value="HTH_31"/>
    <property type="match status" value="1"/>
</dbReference>
<dbReference type="AlphaFoldDB" id="A0A1C4AC73"/>
<dbReference type="Proteomes" id="UP000198515">
    <property type="component" value="Unassembled WGS sequence"/>
</dbReference>
<dbReference type="PANTHER" id="PTHR35010">
    <property type="entry name" value="BLL4672 PROTEIN-RELATED"/>
    <property type="match status" value="1"/>
</dbReference>
<dbReference type="EMBL" id="FMBC01000004">
    <property type="protein sequence ID" value="SCB92189.1"/>
    <property type="molecule type" value="Genomic_DNA"/>
</dbReference>
<gene>
    <name evidence="1" type="ORF">GA0061070_100458</name>
</gene>
<proteinExistence type="predicted"/>